<dbReference type="GO" id="GO:0008094">
    <property type="term" value="F:ATP-dependent activity, acting on DNA"/>
    <property type="evidence" value="ECO:0007669"/>
    <property type="project" value="TreeGrafter"/>
</dbReference>
<dbReference type="GO" id="GO:0006289">
    <property type="term" value="P:nucleotide-excision repair"/>
    <property type="evidence" value="ECO:0007669"/>
    <property type="project" value="TreeGrafter"/>
</dbReference>
<dbReference type="GO" id="GO:0005634">
    <property type="term" value="C:nucleus"/>
    <property type="evidence" value="ECO:0007669"/>
    <property type="project" value="TreeGrafter"/>
</dbReference>
<comment type="similarity">
    <text evidence="1">Belongs to the SNF2/RAD54 helicase family. RAD16 subfamily.</text>
</comment>
<dbReference type="InterPro" id="IPR038718">
    <property type="entry name" value="SNF2-like_sf"/>
</dbReference>
<feature type="region of interest" description="Disordered" evidence="10">
    <location>
        <begin position="247"/>
        <end position="293"/>
    </location>
</feature>
<proteinExistence type="inferred from homology"/>
<evidence type="ECO:0000259" key="12">
    <source>
        <dbReference type="PROSITE" id="PS50089"/>
    </source>
</evidence>
<dbReference type="PROSITE" id="PS51194">
    <property type="entry name" value="HELICASE_CTER"/>
    <property type="match status" value="1"/>
</dbReference>
<evidence type="ECO:0000313" key="15">
    <source>
        <dbReference type="EMBL" id="WOG82815.1"/>
    </source>
</evidence>
<evidence type="ECO:0000259" key="13">
    <source>
        <dbReference type="PROSITE" id="PS51192"/>
    </source>
</evidence>
<feature type="domain" description="Helicase C-terminal" evidence="14">
    <location>
        <begin position="597"/>
        <end position="761"/>
    </location>
</feature>
<keyword evidence="16" id="KW-1185">Reference proteome</keyword>
<keyword evidence="3" id="KW-0547">Nucleotide-binding</keyword>
<evidence type="ECO:0000256" key="4">
    <source>
        <dbReference type="ARBA" id="ARBA00022771"/>
    </source>
</evidence>
<dbReference type="InterPro" id="IPR017907">
    <property type="entry name" value="Znf_RING_CS"/>
</dbReference>
<feature type="compositionally biased region" description="Low complexity" evidence="10">
    <location>
        <begin position="275"/>
        <end position="284"/>
    </location>
</feature>
<feature type="compositionally biased region" description="Basic and acidic residues" evidence="10">
    <location>
        <begin position="249"/>
        <end position="274"/>
    </location>
</feature>
<reference evidence="15" key="1">
    <citation type="journal article" date="2016" name="Nat. Genet.">
        <title>A high-quality carrot genome assembly provides new insights into carotenoid accumulation and asterid genome evolution.</title>
        <authorList>
            <person name="Iorizzo M."/>
            <person name="Ellison S."/>
            <person name="Senalik D."/>
            <person name="Zeng P."/>
            <person name="Satapoomin P."/>
            <person name="Huang J."/>
            <person name="Bowman M."/>
            <person name="Iovene M."/>
            <person name="Sanseverino W."/>
            <person name="Cavagnaro P."/>
            <person name="Yildiz M."/>
            <person name="Macko-Podgorni A."/>
            <person name="Moranska E."/>
            <person name="Grzebelus E."/>
            <person name="Grzebelus D."/>
            <person name="Ashrafi H."/>
            <person name="Zheng Z."/>
            <person name="Cheng S."/>
            <person name="Spooner D."/>
            <person name="Van Deynze A."/>
            <person name="Simon P."/>
        </authorList>
    </citation>
    <scope>NUCLEOTIDE SEQUENCE</scope>
    <source>
        <tissue evidence="15">Leaf</tissue>
    </source>
</reference>
<dbReference type="PROSITE" id="PS51192">
    <property type="entry name" value="HELICASE_ATP_BIND_1"/>
    <property type="match status" value="1"/>
</dbReference>
<keyword evidence="11" id="KW-1133">Transmembrane helix</keyword>
<dbReference type="PANTHER" id="PTHR45626:SF12">
    <property type="entry name" value="DNA REPAIR PROTEIN RAD16"/>
    <property type="match status" value="1"/>
</dbReference>
<keyword evidence="2" id="KW-0479">Metal-binding</keyword>
<dbReference type="Pfam" id="PF00176">
    <property type="entry name" value="SNF2-rel_dom"/>
    <property type="match status" value="1"/>
</dbReference>
<dbReference type="AlphaFoldDB" id="A0AAF1AJV7"/>
<evidence type="ECO:0000313" key="16">
    <source>
        <dbReference type="Proteomes" id="UP000077755"/>
    </source>
</evidence>
<evidence type="ECO:0000256" key="2">
    <source>
        <dbReference type="ARBA" id="ARBA00022723"/>
    </source>
</evidence>
<dbReference type="GO" id="GO:0004386">
    <property type="term" value="F:helicase activity"/>
    <property type="evidence" value="ECO:0007669"/>
    <property type="project" value="UniProtKB-KW"/>
</dbReference>
<evidence type="ECO:0000256" key="1">
    <source>
        <dbReference type="ARBA" id="ARBA00008438"/>
    </source>
</evidence>
<dbReference type="Pfam" id="PF00271">
    <property type="entry name" value="Helicase_C"/>
    <property type="match status" value="1"/>
</dbReference>
<dbReference type="Proteomes" id="UP000077755">
    <property type="component" value="Chromosome 1"/>
</dbReference>
<dbReference type="InterPro" id="IPR013083">
    <property type="entry name" value="Znf_RING/FYVE/PHD"/>
</dbReference>
<dbReference type="PROSITE" id="PS50089">
    <property type="entry name" value="ZF_RING_2"/>
    <property type="match status" value="1"/>
</dbReference>
<dbReference type="InterPro" id="IPR027417">
    <property type="entry name" value="P-loop_NTPase"/>
</dbReference>
<dbReference type="InterPro" id="IPR014001">
    <property type="entry name" value="Helicase_ATP-bd"/>
</dbReference>
<evidence type="ECO:0000259" key="14">
    <source>
        <dbReference type="PROSITE" id="PS51194"/>
    </source>
</evidence>
<evidence type="ECO:0000256" key="9">
    <source>
        <dbReference type="PROSITE-ProRule" id="PRU00175"/>
    </source>
</evidence>
<evidence type="ECO:0000256" key="7">
    <source>
        <dbReference type="ARBA" id="ARBA00022833"/>
    </source>
</evidence>
<dbReference type="SUPFAM" id="SSF52540">
    <property type="entry name" value="P-loop containing nucleoside triphosphate hydrolases"/>
    <property type="match status" value="2"/>
</dbReference>
<feature type="domain" description="RING-type" evidence="12">
    <location>
        <begin position="526"/>
        <end position="565"/>
    </location>
</feature>
<dbReference type="GO" id="GO:0008270">
    <property type="term" value="F:zinc ion binding"/>
    <property type="evidence" value="ECO:0007669"/>
    <property type="project" value="UniProtKB-KW"/>
</dbReference>
<feature type="domain" description="Helicase ATP-binding" evidence="13">
    <location>
        <begin position="88"/>
        <end position="358"/>
    </location>
</feature>
<dbReference type="Pfam" id="PF13923">
    <property type="entry name" value="zf-C3HC4_2"/>
    <property type="match status" value="1"/>
</dbReference>
<name>A0AAF1AJV7_DAUCS</name>
<dbReference type="InterPro" id="IPR050628">
    <property type="entry name" value="SNF2_RAD54_helicase_TF"/>
</dbReference>
<dbReference type="InterPro" id="IPR001841">
    <property type="entry name" value="Znf_RING"/>
</dbReference>
<accession>A0AAF1AJV7</accession>
<dbReference type="CDD" id="cd18793">
    <property type="entry name" value="SF2_C_SNF"/>
    <property type="match status" value="1"/>
</dbReference>
<evidence type="ECO:0000256" key="6">
    <source>
        <dbReference type="ARBA" id="ARBA00022806"/>
    </source>
</evidence>
<dbReference type="SMART" id="SM00184">
    <property type="entry name" value="RING"/>
    <property type="match status" value="1"/>
</dbReference>
<dbReference type="EMBL" id="CP093343">
    <property type="protein sequence ID" value="WOG82815.1"/>
    <property type="molecule type" value="Genomic_DNA"/>
</dbReference>
<feature type="transmembrane region" description="Helical" evidence="11">
    <location>
        <begin position="775"/>
        <end position="798"/>
    </location>
</feature>
<keyword evidence="11" id="KW-0472">Membrane</keyword>
<evidence type="ECO:0000256" key="11">
    <source>
        <dbReference type="SAM" id="Phobius"/>
    </source>
</evidence>
<dbReference type="InterPro" id="IPR001650">
    <property type="entry name" value="Helicase_C-like"/>
</dbReference>
<dbReference type="PANTHER" id="PTHR45626">
    <property type="entry name" value="TRANSCRIPTION TERMINATION FACTOR 2-RELATED"/>
    <property type="match status" value="1"/>
</dbReference>
<dbReference type="Gene3D" id="3.40.50.10810">
    <property type="entry name" value="Tandem AAA-ATPase domain"/>
    <property type="match status" value="2"/>
</dbReference>
<reference evidence="15" key="2">
    <citation type="submission" date="2022-03" db="EMBL/GenBank/DDBJ databases">
        <title>Draft title - Genomic analysis of global carrot germplasm unveils the trajectory of domestication and the origin of high carotenoid orange carrot.</title>
        <authorList>
            <person name="Iorizzo M."/>
            <person name="Ellison S."/>
            <person name="Senalik D."/>
            <person name="Macko-Podgorni A."/>
            <person name="Grzebelus D."/>
            <person name="Bostan H."/>
            <person name="Rolling W."/>
            <person name="Curaba J."/>
            <person name="Simon P."/>
        </authorList>
    </citation>
    <scope>NUCLEOTIDE SEQUENCE</scope>
    <source>
        <tissue evidence="15">Leaf</tissue>
    </source>
</reference>
<dbReference type="SMART" id="SM00487">
    <property type="entry name" value="DEXDc"/>
    <property type="match status" value="1"/>
</dbReference>
<dbReference type="InterPro" id="IPR000330">
    <property type="entry name" value="SNF2_N"/>
</dbReference>
<gene>
    <name evidence="15" type="ORF">DCAR_0101983</name>
</gene>
<dbReference type="GO" id="GO:0016787">
    <property type="term" value="F:hydrolase activity"/>
    <property type="evidence" value="ECO:0007669"/>
    <property type="project" value="UniProtKB-KW"/>
</dbReference>
<sequence>MHLPSFTFLQKNIINFTKSSVKIRDRSGLMWKVWEEDHWRWLSSLNDVEADIDLENVNDVLAETAEPPSSVIMPLLRYQKEWLAWALQQEESAAKGGILADEMGMGKTAQAIALVMAKKEIEGAGDGAFPQPSSSSGLPKVKATLVICPVIALMQWANEISRFTLAGSNKVLIYYGSKRERSLKEFADHDFVITTYSVVETEYRKHVLPEKQECPWCGELFHEEFLPLHRDFKCYPEYVLGKTKPLKKKNTDAGVDERNKEVLKKGKRLSKDKASGAGSSANDSEGADKGPRERNCNLYSVDWNRIILDEAHHIKDNRSSTSHAVLSFNSTYKWALSGTPLQNRVGELYSLIRFLQIFPYSYYFCEDCDCRTPNSSLIECSICNHKTYRHFCWWDKYITRPIKLGGHTGRGRDAMLLLKHKILKSILLRRTKVGRSADLALPPKMIFLRRDSLDIKEEDYLRSLYNDTQAQFNTYVTEGTVMNNYANIYNRLTRVRQALNHPYLVVYSKNALSQSSVANDDGEVKCGLCHKSVEDPVVNACGHTFCQSCLINFSASAGQGSCPTCFITGFKSSSILNRIRLGDFKTSTKLEALSRFPILETVSQIREEIRFMVQRDGTAKGVVFSQFPSFLDLIHYSLQKSGVQCVQLDGSTNMKARDTAIKRFNEDPDCRLFLTSLKAGGTALNLTVASHVFLMDVWWNPAVEQQAQDRVHRIGQFKPVRVVRFVIEGSVEERILELQEKKQLVFEGTVSGSADALGKLSERDLKFLGSMRCCFIQLVIASTLSLTVIFFITAIICISNNL</sequence>
<dbReference type="SMART" id="SM00490">
    <property type="entry name" value="HELICc"/>
    <property type="match status" value="1"/>
</dbReference>
<keyword evidence="8" id="KW-0067">ATP-binding</keyword>
<dbReference type="CDD" id="cd18008">
    <property type="entry name" value="DEXDc_SHPRH-like"/>
    <property type="match status" value="1"/>
</dbReference>
<evidence type="ECO:0008006" key="17">
    <source>
        <dbReference type="Google" id="ProtNLM"/>
    </source>
</evidence>
<dbReference type="PROSITE" id="PS00518">
    <property type="entry name" value="ZF_RING_1"/>
    <property type="match status" value="1"/>
</dbReference>
<dbReference type="SUPFAM" id="SSF57850">
    <property type="entry name" value="RING/U-box"/>
    <property type="match status" value="1"/>
</dbReference>
<keyword evidence="11" id="KW-0812">Transmembrane</keyword>
<keyword evidence="4 9" id="KW-0863">Zinc-finger</keyword>
<keyword evidence="5" id="KW-0378">Hydrolase</keyword>
<evidence type="ECO:0000256" key="8">
    <source>
        <dbReference type="ARBA" id="ARBA00022840"/>
    </source>
</evidence>
<keyword evidence="7" id="KW-0862">Zinc</keyword>
<dbReference type="Gene3D" id="3.40.50.300">
    <property type="entry name" value="P-loop containing nucleotide triphosphate hydrolases"/>
    <property type="match status" value="1"/>
</dbReference>
<protein>
    <recommendedName>
        <fullName evidence="17">DNA repair protein RAD16</fullName>
    </recommendedName>
</protein>
<evidence type="ECO:0000256" key="10">
    <source>
        <dbReference type="SAM" id="MobiDB-lite"/>
    </source>
</evidence>
<evidence type="ECO:0000256" key="5">
    <source>
        <dbReference type="ARBA" id="ARBA00022801"/>
    </source>
</evidence>
<organism evidence="15 16">
    <name type="scientific">Daucus carota subsp. sativus</name>
    <name type="common">Carrot</name>
    <dbReference type="NCBI Taxonomy" id="79200"/>
    <lineage>
        <taxon>Eukaryota</taxon>
        <taxon>Viridiplantae</taxon>
        <taxon>Streptophyta</taxon>
        <taxon>Embryophyta</taxon>
        <taxon>Tracheophyta</taxon>
        <taxon>Spermatophyta</taxon>
        <taxon>Magnoliopsida</taxon>
        <taxon>eudicotyledons</taxon>
        <taxon>Gunneridae</taxon>
        <taxon>Pentapetalae</taxon>
        <taxon>asterids</taxon>
        <taxon>campanulids</taxon>
        <taxon>Apiales</taxon>
        <taxon>Apiaceae</taxon>
        <taxon>Apioideae</taxon>
        <taxon>Scandiceae</taxon>
        <taxon>Daucinae</taxon>
        <taxon>Daucus</taxon>
        <taxon>Daucus sect. Daucus</taxon>
    </lineage>
</organism>
<dbReference type="Gene3D" id="3.30.40.10">
    <property type="entry name" value="Zinc/RING finger domain, C3HC4 (zinc finger)"/>
    <property type="match status" value="1"/>
</dbReference>
<dbReference type="GO" id="GO:0005524">
    <property type="term" value="F:ATP binding"/>
    <property type="evidence" value="ECO:0007669"/>
    <property type="project" value="UniProtKB-KW"/>
</dbReference>
<keyword evidence="6" id="KW-0347">Helicase</keyword>
<evidence type="ECO:0000256" key="3">
    <source>
        <dbReference type="ARBA" id="ARBA00022741"/>
    </source>
</evidence>
<dbReference type="InterPro" id="IPR049730">
    <property type="entry name" value="SNF2/RAD54-like_C"/>
</dbReference>